<dbReference type="SUPFAM" id="SSF56112">
    <property type="entry name" value="Protein kinase-like (PK-like)"/>
    <property type="match status" value="1"/>
</dbReference>
<protein>
    <recommendedName>
        <fullName evidence="2">Aminoglycoside phosphotransferase domain-containing protein</fullName>
    </recommendedName>
</protein>
<proteinExistence type="predicted"/>
<dbReference type="EMBL" id="BQKY01000013">
    <property type="protein sequence ID" value="GJN93078.1"/>
    <property type="molecule type" value="Genomic_DNA"/>
</dbReference>
<comment type="caution">
    <text evidence="3">The sequence shown here is derived from an EMBL/GenBank/DDBJ whole genome shotgun (WGS) entry which is preliminary data.</text>
</comment>
<evidence type="ECO:0000259" key="2">
    <source>
        <dbReference type="Pfam" id="PF01636"/>
    </source>
</evidence>
<dbReference type="Proteomes" id="UP001342314">
    <property type="component" value="Unassembled WGS sequence"/>
</dbReference>
<evidence type="ECO:0000313" key="4">
    <source>
        <dbReference type="Proteomes" id="UP001342314"/>
    </source>
</evidence>
<feature type="region of interest" description="Disordered" evidence="1">
    <location>
        <begin position="49"/>
        <end position="72"/>
    </location>
</feature>
<evidence type="ECO:0000313" key="3">
    <source>
        <dbReference type="EMBL" id="GJN93078.1"/>
    </source>
</evidence>
<feature type="domain" description="Aminoglycoside phosphotransferase" evidence="2">
    <location>
        <begin position="139"/>
        <end position="305"/>
    </location>
</feature>
<dbReference type="Gene3D" id="3.90.1200.10">
    <property type="match status" value="1"/>
</dbReference>
<sequence>MLRRLVGAVSSVLSSLSTPATPATAPDVTVALPSQAVEPCTMRLEADADDKAAHQGSTLGKCPCESSDTGYSESRQPRYVAFVDVLTSPDGSHADLPPPANGLAHVKKVEWRGRVMAVKYGTRVSTSEAEVMQMVYGVQLDAGIVYIYQEFIEGESLLHAWSRLSASARQALLDHLLAIVRSLSTITPPDGSRLGRLDPASLRPILEALHVSHMFPDPLPPPRTAPEFSAWLHARLARRDSDRADACDDACMRRLARSDAPVCLVHGDLAARNLVVRAGEAKIAAVLDWESAAWLPAWVETFNCTLLSGYLSTIKGEYADVAIAQALGGGAEGTERWHAMCARFRLL</sequence>
<dbReference type="PANTHER" id="PTHR21310:SF15">
    <property type="entry name" value="AMINOGLYCOSIDE PHOSPHOTRANSFERASE DOMAIN-CONTAINING PROTEIN"/>
    <property type="match status" value="1"/>
</dbReference>
<dbReference type="InterPro" id="IPR011009">
    <property type="entry name" value="Kinase-like_dom_sf"/>
</dbReference>
<dbReference type="AlphaFoldDB" id="A0AAV5GS70"/>
<accession>A0AAV5GS70</accession>
<dbReference type="PANTHER" id="PTHR21310">
    <property type="entry name" value="AMINOGLYCOSIDE PHOSPHOTRANSFERASE-RELATED-RELATED"/>
    <property type="match status" value="1"/>
</dbReference>
<dbReference type="Pfam" id="PF01636">
    <property type="entry name" value="APH"/>
    <property type="match status" value="1"/>
</dbReference>
<dbReference type="InterPro" id="IPR002575">
    <property type="entry name" value="Aminoglycoside_PTrfase"/>
</dbReference>
<keyword evidence="4" id="KW-1185">Reference proteome</keyword>
<dbReference type="GO" id="GO:0004672">
    <property type="term" value="F:protein kinase activity"/>
    <property type="evidence" value="ECO:0007669"/>
    <property type="project" value="InterPro"/>
</dbReference>
<reference evidence="3 4" key="1">
    <citation type="submission" date="2021-12" db="EMBL/GenBank/DDBJ databases">
        <title>High titer production of polyol ester of fatty acids by Rhodotorula paludigena BS15 towards product separation-free biomass refinery.</title>
        <authorList>
            <person name="Mano J."/>
            <person name="Ono H."/>
            <person name="Tanaka T."/>
            <person name="Naito K."/>
            <person name="Sushida H."/>
            <person name="Ike M."/>
            <person name="Tokuyasu K."/>
            <person name="Kitaoka M."/>
        </authorList>
    </citation>
    <scope>NUCLEOTIDE SEQUENCE [LARGE SCALE GENOMIC DNA]</scope>
    <source>
        <strain evidence="3 4">BS15</strain>
    </source>
</reference>
<dbReference type="InterPro" id="IPR008266">
    <property type="entry name" value="Tyr_kinase_AS"/>
</dbReference>
<name>A0AAV5GS70_9BASI</name>
<dbReference type="InterPro" id="IPR051678">
    <property type="entry name" value="AGP_Transferase"/>
</dbReference>
<organism evidence="3 4">
    <name type="scientific">Rhodotorula paludigena</name>
    <dbReference type="NCBI Taxonomy" id="86838"/>
    <lineage>
        <taxon>Eukaryota</taxon>
        <taxon>Fungi</taxon>
        <taxon>Dikarya</taxon>
        <taxon>Basidiomycota</taxon>
        <taxon>Pucciniomycotina</taxon>
        <taxon>Microbotryomycetes</taxon>
        <taxon>Sporidiobolales</taxon>
        <taxon>Sporidiobolaceae</taxon>
        <taxon>Rhodotorula</taxon>
    </lineage>
</organism>
<evidence type="ECO:0000256" key="1">
    <source>
        <dbReference type="SAM" id="MobiDB-lite"/>
    </source>
</evidence>
<gene>
    <name evidence="3" type="ORF">Rhopal_006123-T1</name>
</gene>
<dbReference type="PROSITE" id="PS00109">
    <property type="entry name" value="PROTEIN_KINASE_TYR"/>
    <property type="match status" value="1"/>
</dbReference>